<keyword evidence="1" id="KW-0812">Transmembrane</keyword>
<protein>
    <submittedName>
        <fullName evidence="2">Uncharacterized protein</fullName>
    </submittedName>
</protein>
<keyword evidence="1" id="KW-0472">Membrane</keyword>
<keyword evidence="3" id="KW-1185">Reference proteome</keyword>
<dbReference type="RefSeq" id="WP_071474123.1">
    <property type="nucleotide sequence ID" value="NZ_MDKE01000069.1"/>
</dbReference>
<feature type="transmembrane region" description="Helical" evidence="1">
    <location>
        <begin position="12"/>
        <end position="42"/>
    </location>
</feature>
<evidence type="ECO:0000313" key="3">
    <source>
        <dbReference type="Proteomes" id="UP000243073"/>
    </source>
</evidence>
<gene>
    <name evidence="2" type="ORF">BFR47_07050</name>
</gene>
<sequence length="137" mass="15156">MLAWHYWLIAALLLLLLELLGTGFFAFALGLAALAAMVAAWLDMSLTWQWFVFALAAAVLAPLLKRLFRRFAPSRRTSFLAGESRQQQGDIVQLASGEFRLKLEGDLFLVRSASGATLTPGTRVDIRRFDGITAIID</sequence>
<evidence type="ECO:0000256" key="1">
    <source>
        <dbReference type="SAM" id="Phobius"/>
    </source>
</evidence>
<comment type="caution">
    <text evidence="2">The sequence shown here is derived from an EMBL/GenBank/DDBJ whole genome shotgun (WGS) entry which is preliminary data.</text>
</comment>
<name>A0A1J4QBT4_9GAMM</name>
<dbReference type="Proteomes" id="UP000243073">
    <property type="component" value="Unassembled WGS sequence"/>
</dbReference>
<dbReference type="AlphaFoldDB" id="A0A1J4QBT4"/>
<reference evidence="2 3" key="1">
    <citation type="submission" date="2016-07" db="EMBL/GenBank/DDBJ databases">
        <title>Draft Genome Sequence of Oceanisphaera psychrotolerans, isolated from coastal sediment samples.</title>
        <authorList>
            <person name="Zhuo S."/>
            <person name="Ruan Z."/>
        </authorList>
    </citation>
    <scope>NUCLEOTIDE SEQUENCE [LARGE SCALE GENOMIC DNA]</scope>
    <source>
        <strain evidence="2 3">LAM-WHM-ZC</strain>
    </source>
</reference>
<dbReference type="OrthoDB" id="6121013at2"/>
<dbReference type="STRING" id="1414654.BFR47_07050"/>
<organism evidence="2 3">
    <name type="scientific">Oceanisphaera psychrotolerans</name>
    <dbReference type="NCBI Taxonomy" id="1414654"/>
    <lineage>
        <taxon>Bacteria</taxon>
        <taxon>Pseudomonadati</taxon>
        <taxon>Pseudomonadota</taxon>
        <taxon>Gammaproteobacteria</taxon>
        <taxon>Aeromonadales</taxon>
        <taxon>Aeromonadaceae</taxon>
        <taxon>Oceanisphaera</taxon>
    </lineage>
</organism>
<feature type="transmembrane region" description="Helical" evidence="1">
    <location>
        <begin position="48"/>
        <end position="68"/>
    </location>
</feature>
<evidence type="ECO:0000313" key="2">
    <source>
        <dbReference type="EMBL" id="OIN04347.1"/>
    </source>
</evidence>
<accession>A0A1J4QBT4</accession>
<proteinExistence type="predicted"/>
<dbReference type="EMBL" id="MDKE01000069">
    <property type="protein sequence ID" value="OIN04347.1"/>
    <property type="molecule type" value="Genomic_DNA"/>
</dbReference>
<keyword evidence="1" id="KW-1133">Transmembrane helix</keyword>